<comment type="caution">
    <text evidence="3">The sequence shown here is derived from an EMBL/GenBank/DDBJ whole genome shotgun (WGS) entry which is preliminary data.</text>
</comment>
<dbReference type="AlphaFoldDB" id="A0A210QTP9"/>
<proteinExistence type="predicted"/>
<dbReference type="PANTHER" id="PTHR48051">
    <property type="match status" value="1"/>
</dbReference>
<dbReference type="InterPro" id="IPR032675">
    <property type="entry name" value="LRR_dom_sf"/>
</dbReference>
<dbReference type="Proteomes" id="UP000242188">
    <property type="component" value="Unassembled WGS sequence"/>
</dbReference>
<keyword evidence="2" id="KW-0677">Repeat</keyword>
<dbReference type="InterPro" id="IPR050216">
    <property type="entry name" value="LRR_domain-containing"/>
</dbReference>
<dbReference type="OrthoDB" id="1060944at2759"/>
<evidence type="ECO:0000256" key="2">
    <source>
        <dbReference type="ARBA" id="ARBA00022737"/>
    </source>
</evidence>
<gene>
    <name evidence="3" type="ORF">KP79_PYT06240</name>
</gene>
<dbReference type="SUPFAM" id="SSF52075">
    <property type="entry name" value="Outer arm dynein light chain 1"/>
    <property type="match status" value="1"/>
</dbReference>
<dbReference type="PROSITE" id="PS51450">
    <property type="entry name" value="LRR"/>
    <property type="match status" value="2"/>
</dbReference>
<keyword evidence="4" id="KW-1185">Reference proteome</keyword>
<evidence type="ECO:0000313" key="4">
    <source>
        <dbReference type="Proteomes" id="UP000242188"/>
    </source>
</evidence>
<dbReference type="GO" id="GO:0005737">
    <property type="term" value="C:cytoplasm"/>
    <property type="evidence" value="ECO:0007669"/>
    <property type="project" value="TreeGrafter"/>
</dbReference>
<dbReference type="Pfam" id="PF13855">
    <property type="entry name" value="LRR_8"/>
    <property type="match status" value="1"/>
</dbReference>
<protein>
    <submittedName>
        <fullName evidence="3">Leucine-rich repeat-containing protein 20</fullName>
    </submittedName>
</protein>
<reference evidence="3 4" key="1">
    <citation type="journal article" date="2017" name="Nat. Ecol. Evol.">
        <title>Scallop genome provides insights into evolution of bilaterian karyotype and development.</title>
        <authorList>
            <person name="Wang S."/>
            <person name="Zhang J."/>
            <person name="Jiao W."/>
            <person name="Li J."/>
            <person name="Xun X."/>
            <person name="Sun Y."/>
            <person name="Guo X."/>
            <person name="Huan P."/>
            <person name="Dong B."/>
            <person name="Zhang L."/>
            <person name="Hu X."/>
            <person name="Sun X."/>
            <person name="Wang J."/>
            <person name="Zhao C."/>
            <person name="Wang Y."/>
            <person name="Wang D."/>
            <person name="Huang X."/>
            <person name="Wang R."/>
            <person name="Lv J."/>
            <person name="Li Y."/>
            <person name="Zhang Z."/>
            <person name="Liu B."/>
            <person name="Lu W."/>
            <person name="Hui Y."/>
            <person name="Liang J."/>
            <person name="Zhou Z."/>
            <person name="Hou R."/>
            <person name="Li X."/>
            <person name="Liu Y."/>
            <person name="Li H."/>
            <person name="Ning X."/>
            <person name="Lin Y."/>
            <person name="Zhao L."/>
            <person name="Xing Q."/>
            <person name="Dou J."/>
            <person name="Li Y."/>
            <person name="Mao J."/>
            <person name="Guo H."/>
            <person name="Dou H."/>
            <person name="Li T."/>
            <person name="Mu C."/>
            <person name="Jiang W."/>
            <person name="Fu Q."/>
            <person name="Fu X."/>
            <person name="Miao Y."/>
            <person name="Liu J."/>
            <person name="Yu Q."/>
            <person name="Li R."/>
            <person name="Liao H."/>
            <person name="Li X."/>
            <person name="Kong Y."/>
            <person name="Jiang Z."/>
            <person name="Chourrout D."/>
            <person name="Li R."/>
            <person name="Bao Z."/>
        </authorList>
    </citation>
    <scope>NUCLEOTIDE SEQUENCE [LARGE SCALE GENOMIC DNA]</scope>
    <source>
        <strain evidence="3 4">PY_sf001</strain>
    </source>
</reference>
<dbReference type="InterPro" id="IPR001611">
    <property type="entry name" value="Leu-rich_rpt"/>
</dbReference>
<keyword evidence="1" id="KW-0433">Leucine-rich repeat</keyword>
<name>A0A210QTP9_MIZYE</name>
<sequence length="185" mass="20362">MATEVQRKAASEVAEISRRLQTAKENGALDLSGCGLMKVPDAVYMVLRGTTIQTCNLSQNQLQKVPPKLPVNLNQLQELNLSKNSISELPEKMAGMSELKVLDLSMNRLSVVPPVVYQCGNLLVLKMSRNAISEIDVDKLVKMQSLQEVDLCGNPLSPVGKNSLLETRFNVLFDDIESEESMSVD</sequence>
<evidence type="ECO:0000313" key="3">
    <source>
        <dbReference type="EMBL" id="OWF52092.1"/>
    </source>
</evidence>
<dbReference type="PRINTS" id="PR00019">
    <property type="entry name" value="LEURICHRPT"/>
</dbReference>
<dbReference type="SMART" id="SM00369">
    <property type="entry name" value="LRR_TYP"/>
    <property type="match status" value="3"/>
</dbReference>
<organism evidence="3 4">
    <name type="scientific">Mizuhopecten yessoensis</name>
    <name type="common">Japanese scallop</name>
    <name type="synonym">Patinopecten yessoensis</name>
    <dbReference type="NCBI Taxonomy" id="6573"/>
    <lineage>
        <taxon>Eukaryota</taxon>
        <taxon>Metazoa</taxon>
        <taxon>Spiralia</taxon>
        <taxon>Lophotrochozoa</taxon>
        <taxon>Mollusca</taxon>
        <taxon>Bivalvia</taxon>
        <taxon>Autobranchia</taxon>
        <taxon>Pteriomorphia</taxon>
        <taxon>Pectinida</taxon>
        <taxon>Pectinoidea</taxon>
        <taxon>Pectinidae</taxon>
        <taxon>Mizuhopecten</taxon>
    </lineage>
</organism>
<evidence type="ECO:0000256" key="1">
    <source>
        <dbReference type="ARBA" id="ARBA00022614"/>
    </source>
</evidence>
<dbReference type="InterPro" id="IPR003591">
    <property type="entry name" value="Leu-rich_rpt_typical-subtyp"/>
</dbReference>
<dbReference type="STRING" id="6573.A0A210QTP9"/>
<dbReference type="PANTHER" id="PTHR48051:SF54">
    <property type="entry name" value="LEUCINE-RICH REPEAT-CONTAINING PROTEIN"/>
    <property type="match status" value="1"/>
</dbReference>
<accession>A0A210QTP9</accession>
<dbReference type="Gene3D" id="3.80.10.10">
    <property type="entry name" value="Ribonuclease Inhibitor"/>
    <property type="match status" value="1"/>
</dbReference>
<dbReference type="EMBL" id="NEDP02001973">
    <property type="protein sequence ID" value="OWF52092.1"/>
    <property type="molecule type" value="Genomic_DNA"/>
</dbReference>